<dbReference type="OrthoDB" id="9861355at2"/>
<feature type="signal peptide" evidence="1">
    <location>
        <begin position="1"/>
        <end position="28"/>
    </location>
</feature>
<dbReference type="Proteomes" id="UP000245697">
    <property type="component" value="Unassembled WGS sequence"/>
</dbReference>
<dbReference type="EMBL" id="QGGR01000002">
    <property type="protein sequence ID" value="PWK51551.1"/>
    <property type="molecule type" value="Genomic_DNA"/>
</dbReference>
<feature type="chain" id="PRO_5016330970" evidence="1">
    <location>
        <begin position="29"/>
        <end position="123"/>
    </location>
</feature>
<dbReference type="AlphaFoldDB" id="A0A316FS19"/>
<keyword evidence="3" id="KW-1185">Reference proteome</keyword>
<evidence type="ECO:0000313" key="3">
    <source>
        <dbReference type="Proteomes" id="UP000245697"/>
    </source>
</evidence>
<accession>A0A316FS19</accession>
<evidence type="ECO:0000313" key="2">
    <source>
        <dbReference type="EMBL" id="PWK51551.1"/>
    </source>
</evidence>
<evidence type="ECO:0000256" key="1">
    <source>
        <dbReference type="SAM" id="SignalP"/>
    </source>
</evidence>
<organism evidence="2 3">
    <name type="scientific">Actinoplanes xinjiangensis</name>
    <dbReference type="NCBI Taxonomy" id="512350"/>
    <lineage>
        <taxon>Bacteria</taxon>
        <taxon>Bacillati</taxon>
        <taxon>Actinomycetota</taxon>
        <taxon>Actinomycetes</taxon>
        <taxon>Micromonosporales</taxon>
        <taxon>Micromonosporaceae</taxon>
        <taxon>Actinoplanes</taxon>
    </lineage>
</organism>
<protein>
    <submittedName>
        <fullName evidence="2">Uncharacterized protein</fullName>
    </submittedName>
</protein>
<gene>
    <name evidence="2" type="ORF">BC793_102581</name>
</gene>
<reference evidence="2 3" key="1">
    <citation type="submission" date="2018-05" db="EMBL/GenBank/DDBJ databases">
        <title>Genomic Encyclopedia of Archaeal and Bacterial Type Strains, Phase II (KMG-II): from individual species to whole genera.</title>
        <authorList>
            <person name="Goeker M."/>
        </authorList>
    </citation>
    <scope>NUCLEOTIDE SEQUENCE [LARGE SCALE GENOMIC DNA]</scope>
    <source>
        <strain evidence="2 3">DSM 45184</strain>
    </source>
</reference>
<sequence length="123" mass="12400">MARARNLAVAAAAGMTISAGLLASPAQAATDSFTLCAYPLNCSAASVSGSVNWDTNVLSATAVNNSYSSVTVTVTRASTTTRVTVLRGGRSAFTGTIAATDPSVQVRLCPAATTCTSVTLTRH</sequence>
<proteinExistence type="predicted"/>
<keyword evidence="1" id="KW-0732">Signal</keyword>
<dbReference type="RefSeq" id="WP_109590126.1">
    <property type="nucleotide sequence ID" value="NZ_BONA01000001.1"/>
</dbReference>
<comment type="caution">
    <text evidence="2">The sequence shown here is derived from an EMBL/GenBank/DDBJ whole genome shotgun (WGS) entry which is preliminary data.</text>
</comment>
<name>A0A316FS19_9ACTN</name>